<dbReference type="AlphaFoldDB" id="A0A6B9ZC91"/>
<accession>A0A6B9ZC91</accession>
<reference evidence="2 3" key="1">
    <citation type="submission" date="2020-01" db="EMBL/GenBank/DDBJ databases">
        <title>Complete genome sequence of Chitinophaga sp. H33E-04 isolated from quinoa roots.</title>
        <authorList>
            <person name="Weon H.-Y."/>
            <person name="Lee S.A."/>
        </authorList>
    </citation>
    <scope>NUCLEOTIDE SEQUENCE [LARGE SCALE GENOMIC DNA]</scope>
    <source>
        <strain evidence="2 3">H33E-04</strain>
    </source>
</reference>
<keyword evidence="3" id="KW-1185">Reference proteome</keyword>
<dbReference type="RefSeq" id="WP_162331654.1">
    <property type="nucleotide sequence ID" value="NZ_CP048113.1"/>
</dbReference>
<sequence length="107" mass="11843">MLNSQISSARDIEALRQAREAFNQNESYVQRWFMFKMATGYAAISILSSIVIISGGILFNHSDFPALTVTLAGAALFTDALGIVYTVWKVILNPRSVPRLEPVIKIP</sequence>
<evidence type="ECO:0000313" key="3">
    <source>
        <dbReference type="Proteomes" id="UP000476411"/>
    </source>
</evidence>
<evidence type="ECO:0008006" key="4">
    <source>
        <dbReference type="Google" id="ProtNLM"/>
    </source>
</evidence>
<name>A0A6B9ZC91_9BACT</name>
<feature type="transmembrane region" description="Helical" evidence="1">
    <location>
        <begin position="38"/>
        <end position="59"/>
    </location>
</feature>
<evidence type="ECO:0000256" key="1">
    <source>
        <dbReference type="SAM" id="Phobius"/>
    </source>
</evidence>
<proteinExistence type="predicted"/>
<dbReference type="EMBL" id="CP048113">
    <property type="protein sequence ID" value="QHS59960.1"/>
    <property type="molecule type" value="Genomic_DNA"/>
</dbReference>
<gene>
    <name evidence="2" type="ORF">GWR21_10255</name>
</gene>
<organism evidence="2 3">
    <name type="scientific">Chitinophaga agri</name>
    <dbReference type="NCBI Taxonomy" id="2703787"/>
    <lineage>
        <taxon>Bacteria</taxon>
        <taxon>Pseudomonadati</taxon>
        <taxon>Bacteroidota</taxon>
        <taxon>Chitinophagia</taxon>
        <taxon>Chitinophagales</taxon>
        <taxon>Chitinophagaceae</taxon>
        <taxon>Chitinophaga</taxon>
    </lineage>
</organism>
<dbReference type="Proteomes" id="UP000476411">
    <property type="component" value="Chromosome"/>
</dbReference>
<keyword evidence="1" id="KW-0472">Membrane</keyword>
<feature type="transmembrane region" description="Helical" evidence="1">
    <location>
        <begin position="65"/>
        <end position="88"/>
    </location>
</feature>
<dbReference type="KEGG" id="chih:GWR21_10255"/>
<keyword evidence="1" id="KW-1133">Transmembrane helix</keyword>
<protein>
    <recommendedName>
        <fullName evidence="4">DUF4231 domain-containing protein</fullName>
    </recommendedName>
</protein>
<evidence type="ECO:0000313" key="2">
    <source>
        <dbReference type="EMBL" id="QHS59960.1"/>
    </source>
</evidence>
<keyword evidence="1" id="KW-0812">Transmembrane</keyword>